<evidence type="ECO:0000313" key="2">
    <source>
        <dbReference type="EMBL" id="SDX15121.1"/>
    </source>
</evidence>
<evidence type="ECO:0000256" key="1">
    <source>
        <dbReference type="SAM" id="Phobius"/>
    </source>
</evidence>
<dbReference type="RefSeq" id="WP_093034189.1">
    <property type="nucleotide sequence ID" value="NZ_FNNZ01000015.1"/>
</dbReference>
<protein>
    <submittedName>
        <fullName evidence="2">General secretion pathway protein L</fullName>
    </submittedName>
</protein>
<keyword evidence="1" id="KW-0812">Transmembrane</keyword>
<evidence type="ECO:0000313" key="3">
    <source>
        <dbReference type="Proteomes" id="UP000198816"/>
    </source>
</evidence>
<proteinExistence type="predicted"/>
<feature type="transmembrane region" description="Helical" evidence="1">
    <location>
        <begin position="216"/>
        <end position="234"/>
    </location>
</feature>
<dbReference type="Pfam" id="PF05137">
    <property type="entry name" value="PilN"/>
    <property type="match status" value="1"/>
</dbReference>
<dbReference type="SUPFAM" id="SSF53067">
    <property type="entry name" value="Actin-like ATPase domain"/>
    <property type="match status" value="1"/>
</dbReference>
<keyword evidence="1" id="KW-0472">Membrane</keyword>
<dbReference type="PANTHER" id="PTHR40278:SF1">
    <property type="entry name" value="DNA UTILIZATION PROTEIN HOFN"/>
    <property type="match status" value="1"/>
</dbReference>
<dbReference type="PANTHER" id="PTHR40278">
    <property type="entry name" value="DNA UTILIZATION PROTEIN HOFN"/>
    <property type="match status" value="1"/>
</dbReference>
<dbReference type="AlphaFoldDB" id="A0A1H2ZCL0"/>
<gene>
    <name evidence="2" type="ORF">SAMN05421783_11563</name>
</gene>
<sequence>MSLSDRLKLLGQLPSAPASGLDDIYRIVRRLLVVCLPVPVRRFLARRDRRLIIEPDASTAHLFLMTGEDREPVGELGLDAAIPLPEIARSGHERAPTRVLIIPREDILTRSVSLPAQVRANLPQVIRYELDRLSPFQPGDVLYDFLAKPGPKGAPRLRVELALCRRDLASVWVQRMRDAGAPIDRIAWEGAWPSANLLPTAERPKRRLDPFSADKLLWAAVVLLLAVALVGPIWQQKRTADALDAEVRRARVEAVAVDDLRQELERARLGSTAVLQQKRDEPNILVLLRELSDRIPDDTWIQTLDYNNGQVELRGESGQATALIALLEEAPGIDEVSFRSPVTQVPQTGKERFNISLRFTRARGE</sequence>
<accession>A0A1H2ZCL0</accession>
<name>A0A1H2ZCL0_THIRO</name>
<reference evidence="3" key="1">
    <citation type="submission" date="2016-10" db="EMBL/GenBank/DDBJ databases">
        <authorList>
            <person name="Varghese N."/>
            <person name="Submissions S."/>
        </authorList>
    </citation>
    <scope>NUCLEOTIDE SEQUENCE [LARGE SCALE GENOMIC DNA]</scope>
    <source>
        <strain evidence="3">DSM 217</strain>
    </source>
</reference>
<dbReference type="Proteomes" id="UP000198816">
    <property type="component" value="Unassembled WGS sequence"/>
</dbReference>
<organism evidence="2 3">
    <name type="scientific">Thiocapsa roseopersicina</name>
    <dbReference type="NCBI Taxonomy" id="1058"/>
    <lineage>
        <taxon>Bacteria</taxon>
        <taxon>Pseudomonadati</taxon>
        <taxon>Pseudomonadota</taxon>
        <taxon>Gammaproteobacteria</taxon>
        <taxon>Chromatiales</taxon>
        <taxon>Chromatiaceae</taxon>
        <taxon>Thiocapsa</taxon>
    </lineage>
</organism>
<dbReference type="STRING" id="1058.SAMN05421783_11563"/>
<dbReference type="Gene3D" id="3.30.420.380">
    <property type="match status" value="1"/>
</dbReference>
<dbReference type="EMBL" id="FNNZ01000015">
    <property type="protein sequence ID" value="SDX15121.1"/>
    <property type="molecule type" value="Genomic_DNA"/>
</dbReference>
<dbReference type="OrthoDB" id="5621075at2"/>
<keyword evidence="1" id="KW-1133">Transmembrane helix</keyword>
<keyword evidence="3" id="KW-1185">Reference proteome</keyword>
<dbReference type="InterPro" id="IPR007813">
    <property type="entry name" value="PilN"/>
</dbReference>
<dbReference type="InterPro" id="IPR052534">
    <property type="entry name" value="Extracell_DNA_Util/SecSys_Comp"/>
</dbReference>
<dbReference type="InterPro" id="IPR043129">
    <property type="entry name" value="ATPase_NBD"/>
</dbReference>